<keyword evidence="1" id="KW-0812">Transmembrane</keyword>
<dbReference type="RefSeq" id="WP_305112272.1">
    <property type="nucleotide sequence ID" value="NZ_JAUTIX010000007.1"/>
</dbReference>
<gene>
    <name evidence="2" type="ORF">Q7X28_17445</name>
</gene>
<comment type="caution">
    <text evidence="2">The sequence shown here is derived from an EMBL/GenBank/DDBJ whole genome shotgun (WGS) entry which is preliminary data.</text>
</comment>
<keyword evidence="1" id="KW-0472">Membrane</keyword>
<evidence type="ECO:0000256" key="1">
    <source>
        <dbReference type="SAM" id="Phobius"/>
    </source>
</evidence>
<keyword evidence="1" id="KW-1133">Transmembrane helix</keyword>
<keyword evidence="3" id="KW-1185">Reference proteome</keyword>
<dbReference type="EMBL" id="JAUTIX010000007">
    <property type="protein sequence ID" value="MDP0399710.1"/>
    <property type="molecule type" value="Genomic_DNA"/>
</dbReference>
<name>A0AA90S934_9ACTN</name>
<proteinExistence type="predicted"/>
<feature type="transmembrane region" description="Helical" evidence="1">
    <location>
        <begin position="37"/>
        <end position="57"/>
    </location>
</feature>
<sequence length="175" mass="19348">MILAVVAVANVIAGGFLLQHLQLNVWVLRLNRLMLDAGFASWALVLMASWVGTVIVATREWWKYRPAYEQVRELFPDLEAVVRPGGGWVETVDARAGVVLDGWALLARPGDPLHDEDPTTERARAVATWLDLSAPYGSITAADLAPPPGWRMARWVSAITSRAQHTTSPLMERVR</sequence>
<accession>A0AA90S934</accession>
<dbReference type="Proteomes" id="UP001178281">
    <property type="component" value="Unassembled WGS sequence"/>
</dbReference>
<evidence type="ECO:0000313" key="3">
    <source>
        <dbReference type="Proteomes" id="UP001178281"/>
    </source>
</evidence>
<dbReference type="AlphaFoldDB" id="A0AA90S934"/>
<evidence type="ECO:0000313" key="2">
    <source>
        <dbReference type="EMBL" id="MDP0399710.1"/>
    </source>
</evidence>
<protein>
    <submittedName>
        <fullName evidence="2">Uncharacterized protein</fullName>
    </submittedName>
</protein>
<reference evidence="2" key="1">
    <citation type="submission" date="2023-08" db="EMBL/GenBank/DDBJ databases">
        <title>The draft genome of Tsukamurella strandjordii strain 050030.</title>
        <authorList>
            <person name="Zhao F."/>
            <person name="Feng Y."/>
            <person name="Zong Z."/>
        </authorList>
    </citation>
    <scope>NUCLEOTIDE SEQUENCE</scope>
    <source>
        <strain evidence="2">050030</strain>
    </source>
</reference>
<organism evidence="2 3">
    <name type="scientific">Tsukamurella strandjordii</name>
    <dbReference type="NCBI Taxonomy" id="147577"/>
    <lineage>
        <taxon>Bacteria</taxon>
        <taxon>Bacillati</taxon>
        <taxon>Actinomycetota</taxon>
        <taxon>Actinomycetes</taxon>
        <taxon>Mycobacteriales</taxon>
        <taxon>Tsukamurellaceae</taxon>
        <taxon>Tsukamurella</taxon>
    </lineage>
</organism>